<dbReference type="EMBL" id="CADCTW010000097">
    <property type="protein sequence ID" value="CAA9324167.1"/>
    <property type="molecule type" value="Genomic_DNA"/>
</dbReference>
<dbReference type="AlphaFoldDB" id="A0A6J4L6E6"/>
<proteinExistence type="predicted"/>
<name>A0A6J4L6E6_9BACT</name>
<protein>
    <submittedName>
        <fullName evidence="2">Uncharacterized protein</fullName>
    </submittedName>
</protein>
<organism evidence="2">
    <name type="scientific">uncultured Gemmatimonadota bacterium</name>
    <dbReference type="NCBI Taxonomy" id="203437"/>
    <lineage>
        <taxon>Bacteria</taxon>
        <taxon>Pseudomonadati</taxon>
        <taxon>Gemmatimonadota</taxon>
        <taxon>environmental samples</taxon>
    </lineage>
</organism>
<evidence type="ECO:0000256" key="1">
    <source>
        <dbReference type="SAM" id="MobiDB-lite"/>
    </source>
</evidence>
<feature type="region of interest" description="Disordered" evidence="1">
    <location>
        <begin position="1"/>
        <end position="21"/>
    </location>
</feature>
<accession>A0A6J4L6E6</accession>
<reference evidence="2" key="1">
    <citation type="submission" date="2020-02" db="EMBL/GenBank/DDBJ databases">
        <authorList>
            <person name="Meier V. D."/>
        </authorList>
    </citation>
    <scope>NUCLEOTIDE SEQUENCE</scope>
    <source>
        <strain evidence="2">AVDCRST_MAG68</strain>
    </source>
</reference>
<evidence type="ECO:0000313" key="2">
    <source>
        <dbReference type="EMBL" id="CAA9324167.1"/>
    </source>
</evidence>
<gene>
    <name evidence="2" type="ORF">AVDCRST_MAG68-2139</name>
</gene>
<sequence length="101" mass="10864">MSREHIGWPFGTPATDQDSSNEIRDCAIVAAIYAPGDRPANPDFGARPRTHRQGGVDLADLERRLTEIDPRTAPVASGNEPALMAALRRAEVQVQVAEGTS</sequence>